<name>A0A368PZ75_SETIT</name>
<reference evidence="1" key="1">
    <citation type="journal article" date="2012" name="Nat. Biotechnol.">
        <title>Reference genome sequence of the model plant Setaria.</title>
        <authorList>
            <person name="Bennetzen J.L."/>
            <person name="Schmutz J."/>
            <person name="Wang H."/>
            <person name="Percifield R."/>
            <person name="Hawkins J."/>
            <person name="Pontaroli A.C."/>
            <person name="Estep M."/>
            <person name="Feng L."/>
            <person name="Vaughn J.N."/>
            <person name="Grimwood J."/>
            <person name="Jenkins J."/>
            <person name="Barry K."/>
            <person name="Lindquist E."/>
            <person name="Hellsten U."/>
            <person name="Deshpande S."/>
            <person name="Wang X."/>
            <person name="Wu X."/>
            <person name="Mitros T."/>
            <person name="Triplett J."/>
            <person name="Yang X."/>
            <person name="Ye C.Y."/>
            <person name="Mauro-Herrera M."/>
            <person name="Wang L."/>
            <person name="Li P."/>
            <person name="Sharma M."/>
            <person name="Sharma R."/>
            <person name="Ronald P.C."/>
            <person name="Panaud O."/>
            <person name="Kellogg E.A."/>
            <person name="Brutnell T.P."/>
            <person name="Doust A.N."/>
            <person name="Tuskan G.A."/>
            <person name="Rokhsar D."/>
            <person name="Devos K.M."/>
        </authorList>
    </citation>
    <scope>NUCLEOTIDE SEQUENCE [LARGE SCALE GENOMIC DNA]</scope>
    <source>
        <strain evidence="1">Yugu1</strain>
    </source>
</reference>
<dbReference type="EMBL" id="CM003529">
    <property type="protein sequence ID" value="RCV11106.1"/>
    <property type="molecule type" value="Genomic_DNA"/>
</dbReference>
<organism evidence="1">
    <name type="scientific">Setaria italica</name>
    <name type="common">Foxtail millet</name>
    <name type="synonym">Panicum italicum</name>
    <dbReference type="NCBI Taxonomy" id="4555"/>
    <lineage>
        <taxon>Eukaryota</taxon>
        <taxon>Viridiplantae</taxon>
        <taxon>Streptophyta</taxon>
        <taxon>Embryophyta</taxon>
        <taxon>Tracheophyta</taxon>
        <taxon>Spermatophyta</taxon>
        <taxon>Magnoliopsida</taxon>
        <taxon>Liliopsida</taxon>
        <taxon>Poales</taxon>
        <taxon>Poaceae</taxon>
        <taxon>PACMAD clade</taxon>
        <taxon>Panicoideae</taxon>
        <taxon>Panicodae</taxon>
        <taxon>Paniceae</taxon>
        <taxon>Cenchrinae</taxon>
        <taxon>Setaria</taxon>
    </lineage>
</organism>
<reference evidence="1" key="2">
    <citation type="submission" date="2015-07" db="EMBL/GenBank/DDBJ databases">
        <authorList>
            <person name="Noorani M."/>
        </authorList>
    </citation>
    <scope>NUCLEOTIDE SEQUENCE</scope>
    <source>
        <strain evidence="1">Yugu1</strain>
    </source>
</reference>
<proteinExistence type="predicted"/>
<gene>
    <name evidence="1" type="ORF">SETIT_2G161000v2</name>
</gene>
<dbReference type="OrthoDB" id="721239at2759"/>
<dbReference type="AlphaFoldDB" id="A0A368PZ75"/>
<evidence type="ECO:0000313" key="1">
    <source>
        <dbReference type="EMBL" id="RCV11106.1"/>
    </source>
</evidence>
<accession>A0A368PZ75</accession>
<sequence>MFFPSFIASVYYMYTVGVEEVSQIELKRDRERKRYANLLDLAREKKILKNNEGRRCKNMSNQALASQAPVFGSAQSVVTEVLTRSKTRGVINGMNSGSNNVEQVDHGIWESEDHGCFGRGRFGLLGAQGW</sequence>
<protein>
    <submittedName>
        <fullName evidence="1">Uncharacterized protein</fullName>
    </submittedName>
</protein>